<gene>
    <name evidence="5" type="ORF">MU0053_003783</name>
</gene>
<dbReference type="RefSeq" id="WP_308479138.1">
    <property type="nucleotide sequence ID" value="NZ_OY726397.1"/>
</dbReference>
<evidence type="ECO:0000259" key="4">
    <source>
        <dbReference type="Pfam" id="PF13490"/>
    </source>
</evidence>
<evidence type="ECO:0000256" key="3">
    <source>
        <dbReference type="SAM" id="Phobius"/>
    </source>
</evidence>
<organism evidence="5 6">
    <name type="scientific">[Mycobacterium] burgundiense</name>
    <dbReference type="NCBI Taxonomy" id="3064286"/>
    <lineage>
        <taxon>Bacteria</taxon>
        <taxon>Bacillati</taxon>
        <taxon>Actinomycetota</taxon>
        <taxon>Actinomycetes</taxon>
        <taxon>Mycobacteriales</taxon>
        <taxon>Mycobacteriaceae</taxon>
        <taxon>Mycolicibacterium</taxon>
    </lineage>
</organism>
<dbReference type="InterPro" id="IPR041916">
    <property type="entry name" value="Anti_sigma_zinc_sf"/>
</dbReference>
<keyword evidence="3" id="KW-1133">Transmembrane helix</keyword>
<dbReference type="Pfam" id="PF13490">
    <property type="entry name" value="zf-HC2"/>
    <property type="match status" value="1"/>
</dbReference>
<keyword evidence="3" id="KW-0472">Membrane</keyword>
<evidence type="ECO:0000256" key="1">
    <source>
        <dbReference type="ARBA" id="ARBA00023015"/>
    </source>
</evidence>
<keyword evidence="6" id="KW-1185">Reference proteome</keyword>
<keyword evidence="3" id="KW-0812">Transmembrane</keyword>
<dbReference type="Gene3D" id="1.10.10.1320">
    <property type="entry name" value="Anti-sigma factor, zinc-finger domain"/>
    <property type="match status" value="1"/>
</dbReference>
<proteinExistence type="predicted"/>
<name>A0ABM9M101_9MYCO</name>
<dbReference type="EMBL" id="OY726397">
    <property type="protein sequence ID" value="CAJ1508248.1"/>
    <property type="molecule type" value="Genomic_DNA"/>
</dbReference>
<evidence type="ECO:0000313" key="6">
    <source>
        <dbReference type="Proteomes" id="UP001190465"/>
    </source>
</evidence>
<reference evidence="5 6" key="1">
    <citation type="submission" date="2023-08" db="EMBL/GenBank/DDBJ databases">
        <authorList>
            <person name="Folkvardsen B D."/>
            <person name="Norman A."/>
        </authorList>
    </citation>
    <scope>NUCLEOTIDE SEQUENCE [LARGE SCALE GENOMIC DNA]</scope>
    <source>
        <strain evidence="5 6">Mu0053</strain>
    </source>
</reference>
<feature type="transmembrane region" description="Helical" evidence="3">
    <location>
        <begin position="102"/>
        <end position="123"/>
    </location>
</feature>
<feature type="domain" description="Putative zinc-finger" evidence="4">
    <location>
        <begin position="19"/>
        <end position="44"/>
    </location>
</feature>
<sequence length="244" mass="25431">MTGDHGPDGPDPYARWDAAYVLGALSSARRREFEDHLPGCRACRSAVSEISGVPALLALLDHDPATDPAADGSETSLAAELPPGLRTALLRRVGARRRRRRWFTAAAAALVAIALSMSAFVALRPGTPADTEALGDAVANAETMTPMTPSEFEAAVSLSPQDWGTLIQLTCTYRSWSGEEGDGGDELVLVALARDGSATRLASWVALPAATALPTASTALPITEIAAVQVVSADSGTVLLQRTL</sequence>
<dbReference type="Proteomes" id="UP001190465">
    <property type="component" value="Chromosome"/>
</dbReference>
<dbReference type="InterPro" id="IPR027383">
    <property type="entry name" value="Znf_put"/>
</dbReference>
<keyword evidence="1" id="KW-0805">Transcription regulation</keyword>
<accession>A0ABM9M101</accession>
<evidence type="ECO:0000256" key="2">
    <source>
        <dbReference type="ARBA" id="ARBA00023163"/>
    </source>
</evidence>
<evidence type="ECO:0000313" key="5">
    <source>
        <dbReference type="EMBL" id="CAJ1508248.1"/>
    </source>
</evidence>
<protein>
    <submittedName>
        <fullName evidence="5">Zf-HC2 domain-containing protein</fullName>
    </submittedName>
</protein>
<keyword evidence="2" id="KW-0804">Transcription</keyword>